<reference evidence="3 4" key="1">
    <citation type="journal article" date="2010" name="Stand. Genomic Sci.">
        <title>Complete genome sequence of Methanoplanus petrolearius type strain (SEBR 4847).</title>
        <authorList>
            <person name="Brambilla E."/>
            <person name="Djao O.D."/>
            <person name="Daligault H."/>
            <person name="Lapidus A."/>
            <person name="Lucas S."/>
            <person name="Hammon N."/>
            <person name="Nolan M."/>
            <person name="Tice H."/>
            <person name="Cheng J.F."/>
            <person name="Han C."/>
            <person name="Tapia R."/>
            <person name="Goodwin L."/>
            <person name="Pitluck S."/>
            <person name="Liolios K."/>
            <person name="Ivanova N."/>
            <person name="Mavromatis K."/>
            <person name="Mikhailova N."/>
            <person name="Pati A."/>
            <person name="Chen A."/>
            <person name="Palaniappan K."/>
            <person name="Land M."/>
            <person name="Hauser L."/>
            <person name="Chang Y.J."/>
            <person name="Jeffries C.D."/>
            <person name="Rohde M."/>
            <person name="Spring S."/>
            <person name="Sikorski J."/>
            <person name="Goker M."/>
            <person name="Woyke T."/>
            <person name="Bristow J."/>
            <person name="Eisen J.A."/>
            <person name="Markowitz V."/>
            <person name="Hugenholtz P."/>
            <person name="Kyrpides N.C."/>
            <person name="Klenk H.P."/>
        </authorList>
    </citation>
    <scope>NUCLEOTIDE SEQUENCE [LARGE SCALE GENOMIC DNA]</scope>
    <source>
        <strain evidence="4">DSM 11571 / OCM 486 / SEBR 4847</strain>
    </source>
</reference>
<dbReference type="AlphaFoldDB" id="E1RKT1"/>
<proteinExistence type="predicted"/>
<dbReference type="KEGG" id="mpi:Mpet_2272"/>
<dbReference type="Gene3D" id="3.40.50.970">
    <property type="match status" value="1"/>
</dbReference>
<dbReference type="GO" id="GO:0030976">
    <property type="term" value="F:thiamine pyrophosphate binding"/>
    <property type="evidence" value="ECO:0007669"/>
    <property type="project" value="InterPro"/>
</dbReference>
<gene>
    <name evidence="3" type="ordered locus">Mpet_2272</name>
</gene>
<dbReference type="InterPro" id="IPR051457">
    <property type="entry name" value="2-oxoacid:Fd_oxidoreductase"/>
</dbReference>
<dbReference type="HOGENOM" id="CLU_048564_2_0_2"/>
<organism evidence="3 4">
    <name type="scientific">Methanolacinia petrolearia (strain DSM 11571 / OCM 486 / SEBR 4847)</name>
    <name type="common">Methanoplanus petrolearius</name>
    <dbReference type="NCBI Taxonomy" id="679926"/>
    <lineage>
        <taxon>Archaea</taxon>
        <taxon>Methanobacteriati</taxon>
        <taxon>Methanobacteriota</taxon>
        <taxon>Stenosarchaea group</taxon>
        <taxon>Methanomicrobia</taxon>
        <taxon>Methanomicrobiales</taxon>
        <taxon>Methanomicrobiaceae</taxon>
        <taxon>Methanolacinia</taxon>
    </lineage>
</organism>
<evidence type="ECO:0000313" key="4">
    <source>
        <dbReference type="Proteomes" id="UP000006565"/>
    </source>
</evidence>
<dbReference type="Proteomes" id="UP000006565">
    <property type="component" value="Chromosome"/>
</dbReference>
<dbReference type="PANTHER" id="PTHR48084:SF1">
    <property type="entry name" value="2-OXOGLUTARATE SYNTHASE SUBUNIT KORB"/>
    <property type="match status" value="1"/>
</dbReference>
<dbReference type="GO" id="GO:0016625">
    <property type="term" value="F:oxidoreductase activity, acting on the aldehyde or oxo group of donors, iron-sulfur protein as acceptor"/>
    <property type="evidence" value="ECO:0007669"/>
    <property type="project" value="UniProtKB-ARBA"/>
</dbReference>
<sequence>MTPVDSVGEWYRHDRMPHIYCTGCGNGTVINCTLEAIMQMGWDIDNTIFVSGIGCSSRAPGYITTDSLHTTHGRALAFATGVKMANPDFDVVVFTGDGDLSAIGGNHFIHACRRNIDMTVICMNNMIYGMTGGQGSPCTPVGAISTTTPYGAAEPVFDLARLAEAAGANYSARWTSYHVKELTKAIKTGMETPGLSFIEAMTQCPTSFGRRNKLRTTTSMLEYLRDNAVLLNKAKRMEAEGQMLSGGQFTVGEFVKRYRPALGVRGERK</sequence>
<dbReference type="InterPro" id="IPR011766">
    <property type="entry name" value="TPP_enzyme_TPP-bd"/>
</dbReference>
<evidence type="ECO:0000259" key="2">
    <source>
        <dbReference type="Pfam" id="PF02775"/>
    </source>
</evidence>
<dbReference type="GO" id="GO:0044272">
    <property type="term" value="P:sulfur compound biosynthetic process"/>
    <property type="evidence" value="ECO:0007669"/>
    <property type="project" value="UniProtKB-ARBA"/>
</dbReference>
<dbReference type="RefSeq" id="WP_013330197.1">
    <property type="nucleotide sequence ID" value="NC_014507.1"/>
</dbReference>
<dbReference type="GeneID" id="9744757"/>
<dbReference type="Pfam" id="PF02775">
    <property type="entry name" value="TPP_enzyme_C"/>
    <property type="match status" value="1"/>
</dbReference>
<evidence type="ECO:0000313" key="3">
    <source>
        <dbReference type="EMBL" id="ADN37020.1"/>
    </source>
</evidence>
<dbReference type="GO" id="GO:0006082">
    <property type="term" value="P:organic acid metabolic process"/>
    <property type="evidence" value="ECO:0007669"/>
    <property type="project" value="UniProtKB-ARBA"/>
</dbReference>
<dbReference type="GO" id="GO:0045333">
    <property type="term" value="P:cellular respiration"/>
    <property type="evidence" value="ECO:0007669"/>
    <property type="project" value="UniProtKB-ARBA"/>
</dbReference>
<dbReference type="eggNOG" id="arCOG01599">
    <property type="taxonomic scope" value="Archaea"/>
</dbReference>
<dbReference type="CDD" id="cd03375">
    <property type="entry name" value="TPP_OGFOR"/>
    <property type="match status" value="1"/>
</dbReference>
<keyword evidence="1" id="KW-0560">Oxidoreductase</keyword>
<feature type="domain" description="Thiamine pyrophosphate enzyme TPP-binding" evidence="2">
    <location>
        <begin position="53"/>
        <end position="199"/>
    </location>
</feature>
<name>E1RKT1_METP4</name>
<protein>
    <submittedName>
        <fullName evidence="3">Thiamine pyrophosphate protein domain protein TPP-binding protein</fullName>
    </submittedName>
</protein>
<accession>E1RKT1</accession>
<dbReference type="SUPFAM" id="SSF52518">
    <property type="entry name" value="Thiamin diphosphate-binding fold (THDP-binding)"/>
    <property type="match status" value="1"/>
</dbReference>
<dbReference type="STRING" id="679926.Mpet_2272"/>
<evidence type="ECO:0000256" key="1">
    <source>
        <dbReference type="ARBA" id="ARBA00023002"/>
    </source>
</evidence>
<dbReference type="EMBL" id="CP002117">
    <property type="protein sequence ID" value="ADN37020.1"/>
    <property type="molecule type" value="Genomic_DNA"/>
</dbReference>
<dbReference type="PANTHER" id="PTHR48084">
    <property type="entry name" value="2-OXOGLUTARATE OXIDOREDUCTASE SUBUNIT KORB-RELATED"/>
    <property type="match status" value="1"/>
</dbReference>
<keyword evidence="4" id="KW-1185">Reference proteome</keyword>
<dbReference type="OrthoDB" id="30755at2157"/>
<dbReference type="InterPro" id="IPR029061">
    <property type="entry name" value="THDP-binding"/>
</dbReference>